<dbReference type="VEuPathDB" id="VectorBase:AFUN014388"/>
<dbReference type="EnsemblMetazoa" id="AFUN014388-RA">
    <property type="protein sequence ID" value="AFUN014388-PA"/>
    <property type="gene ID" value="AFUN014388"/>
</dbReference>
<name>A0A182S1P3_ANOFN</name>
<feature type="transmembrane region" description="Helical" evidence="1">
    <location>
        <begin position="12"/>
        <end position="36"/>
    </location>
</feature>
<evidence type="ECO:0000313" key="2">
    <source>
        <dbReference type="EnsemblMetazoa" id="AFUN014388-PA"/>
    </source>
</evidence>
<evidence type="ECO:0000256" key="1">
    <source>
        <dbReference type="SAM" id="Phobius"/>
    </source>
</evidence>
<reference evidence="2" key="1">
    <citation type="submission" date="2020-05" db="UniProtKB">
        <authorList>
            <consortium name="EnsemblMetazoa"/>
        </authorList>
    </citation>
    <scope>IDENTIFICATION</scope>
    <source>
        <strain evidence="2">FUMOZ</strain>
    </source>
</reference>
<sequence length="37" mass="4157">MPILHSIVHSQCLALCVRRGLFVAPFTLIVTALYLYP</sequence>
<keyword evidence="1" id="KW-1133">Transmembrane helix</keyword>
<keyword evidence="1" id="KW-0472">Membrane</keyword>
<accession>A0A182S1P3</accession>
<dbReference type="AlphaFoldDB" id="A0A182S1P3"/>
<organism evidence="2">
    <name type="scientific">Anopheles funestus</name>
    <name type="common">African malaria mosquito</name>
    <dbReference type="NCBI Taxonomy" id="62324"/>
    <lineage>
        <taxon>Eukaryota</taxon>
        <taxon>Metazoa</taxon>
        <taxon>Ecdysozoa</taxon>
        <taxon>Arthropoda</taxon>
        <taxon>Hexapoda</taxon>
        <taxon>Insecta</taxon>
        <taxon>Pterygota</taxon>
        <taxon>Neoptera</taxon>
        <taxon>Endopterygota</taxon>
        <taxon>Diptera</taxon>
        <taxon>Nematocera</taxon>
        <taxon>Culicoidea</taxon>
        <taxon>Culicidae</taxon>
        <taxon>Anophelinae</taxon>
        <taxon>Anopheles</taxon>
    </lineage>
</organism>
<proteinExistence type="predicted"/>
<protein>
    <submittedName>
        <fullName evidence="2">Uncharacterized protein</fullName>
    </submittedName>
</protein>
<keyword evidence="1" id="KW-0812">Transmembrane</keyword>